<sequence>MRDYLGSRCMFGIPTPSVNTCVQPECDDMRPDGVTNHIARMHVPDLAVRSDEDFERGIDALFGALDNAVDQVMTCGPDHLILGISALAIWGGSRAKSDALKARIAQRANASDRNIGVTLASDAVLEALAAHGVKRRIAIVEPYYPVIQKHLEAFFGEAGFDVVKFNHLQGKQFTGYTKVDARYLIDALRDTDTPDAEAIVQFGANLPMASLADEAERWLGKPVIAVNIANYWHALRHNGIDDRVRGWSKLMSQF</sequence>
<evidence type="ECO:0000313" key="2">
    <source>
        <dbReference type="Proteomes" id="UP000054903"/>
    </source>
</evidence>
<dbReference type="STRING" id="1777138.AWB77_00925"/>
<evidence type="ECO:0000313" key="1">
    <source>
        <dbReference type="EMBL" id="SAK47341.1"/>
    </source>
</evidence>
<dbReference type="InterPro" id="IPR026286">
    <property type="entry name" value="MaiA/AMDase"/>
</dbReference>
<dbReference type="OrthoDB" id="483160at2"/>
<reference evidence="1" key="1">
    <citation type="submission" date="2016-01" db="EMBL/GenBank/DDBJ databases">
        <authorList>
            <person name="Peeters C."/>
        </authorList>
    </citation>
    <scope>NUCLEOTIDE SEQUENCE</scope>
    <source>
        <strain evidence="1">LMG 29320</strain>
    </source>
</reference>
<keyword evidence="2" id="KW-1185">Reference proteome</keyword>
<dbReference type="InterPro" id="IPR053714">
    <property type="entry name" value="Iso_Racemase_Enz_sf"/>
</dbReference>
<dbReference type="PANTHER" id="PTHR40267">
    <property type="entry name" value="BLR3294 PROTEIN"/>
    <property type="match status" value="1"/>
</dbReference>
<proteinExistence type="predicted"/>
<protein>
    <submittedName>
        <fullName evidence="1">Asp/Glu/hydantoin racemase</fullName>
    </submittedName>
</protein>
<accession>A0A157ZPD5</accession>
<name>A0A157ZPD5_9BURK</name>
<gene>
    <name evidence="1" type="ORF">AWB77_00925</name>
</gene>
<organism evidence="1 2">
    <name type="scientific">Caballeronia fortuita</name>
    <dbReference type="NCBI Taxonomy" id="1777138"/>
    <lineage>
        <taxon>Bacteria</taxon>
        <taxon>Pseudomonadati</taxon>
        <taxon>Pseudomonadota</taxon>
        <taxon>Betaproteobacteria</taxon>
        <taxon>Burkholderiales</taxon>
        <taxon>Burkholderiaceae</taxon>
        <taxon>Caballeronia</taxon>
    </lineage>
</organism>
<dbReference type="Proteomes" id="UP000054903">
    <property type="component" value="Unassembled WGS sequence"/>
</dbReference>
<dbReference type="RefSeq" id="WP_061133226.1">
    <property type="nucleotide sequence ID" value="NZ_FCNX02000002.1"/>
</dbReference>
<dbReference type="AlphaFoldDB" id="A0A157ZPD5"/>
<dbReference type="Gene3D" id="3.40.50.12500">
    <property type="match status" value="1"/>
</dbReference>
<comment type="caution">
    <text evidence="1">The sequence shown here is derived from an EMBL/GenBank/DDBJ whole genome shotgun (WGS) entry which is preliminary data.</text>
</comment>
<dbReference type="Pfam" id="PF17645">
    <property type="entry name" value="Amdase"/>
    <property type="match status" value="1"/>
</dbReference>
<dbReference type="EMBL" id="FCNX02000002">
    <property type="protein sequence ID" value="SAK47341.1"/>
    <property type="molecule type" value="Genomic_DNA"/>
</dbReference>
<dbReference type="PANTHER" id="PTHR40267:SF1">
    <property type="entry name" value="BLR3294 PROTEIN"/>
    <property type="match status" value="1"/>
</dbReference>